<evidence type="ECO:0000313" key="8">
    <source>
        <dbReference type="EMBL" id="KAF6158619.1"/>
    </source>
</evidence>
<evidence type="ECO:0000256" key="1">
    <source>
        <dbReference type="ARBA" id="ARBA00004123"/>
    </source>
</evidence>
<sequence>MDGNLLRQQQHQLSSGLMRLRSAPSSLMANFIDEVDGETDGFVDFLPPTSHTHRSSSPEADAESIFARFMSSCGNGDLGSPNLSCRGVVIDKSPTNTTTNNGFSPTSQMMFQTLPPTPPPPSPLQMVQNHNSNAARARERDFRGLNSMDIDNHHQQQQQVSPQVKLSSGIGGANLIRHSSSPAGLFANLAVENGFAVMRNNNMGNFHGGNGNTSTNGDVAVTTSRLKNQMSYSSGPPSSSQIGEMGGENGDDVNLGNSNVGNRYIPNFPINSWEDAAPDNFQDHKRVRDISGKMISSLNSSETQNAEIGNRSHGLTHHFSLPKTSDEMAAILQFQDSVPCKIRAKRGCATHPRSIAERVRRTKISERMRKLQELVPNMDKQTNTADMLDLAVEYIKDLQKEVKENKRRQRRVSDRQDVHHHHLILKLQFPATSAISTAALKLYHRKEDYNQIKLVAAFPSKLQDMAANYSCTKNS</sequence>
<name>A0A7J7MUL8_9MAGN</name>
<reference evidence="8 9" key="1">
    <citation type="journal article" date="2020" name="IScience">
        <title>Genome Sequencing of the Endangered Kingdonia uniflora (Circaeasteraceae, Ranunculales) Reveals Potential Mechanisms of Evolutionary Specialization.</title>
        <authorList>
            <person name="Sun Y."/>
            <person name="Deng T."/>
            <person name="Zhang A."/>
            <person name="Moore M.J."/>
            <person name="Landis J.B."/>
            <person name="Lin N."/>
            <person name="Zhang H."/>
            <person name="Zhang X."/>
            <person name="Huang J."/>
            <person name="Zhang X."/>
            <person name="Sun H."/>
            <person name="Wang H."/>
        </authorList>
    </citation>
    <scope>NUCLEOTIDE SEQUENCE [LARGE SCALE GENOMIC DNA]</scope>
    <source>
        <strain evidence="8">TB1705</strain>
        <tissue evidence="8">Leaf</tissue>
    </source>
</reference>
<dbReference type="PANTHER" id="PTHR16223">
    <property type="entry name" value="TRANSCRIPTION FACTOR BHLH83-RELATED"/>
    <property type="match status" value="1"/>
</dbReference>
<keyword evidence="2" id="KW-0805">Transcription regulation</keyword>
<feature type="coiled-coil region" evidence="6">
    <location>
        <begin position="388"/>
        <end position="415"/>
    </location>
</feature>
<dbReference type="GO" id="GO:0005634">
    <property type="term" value="C:nucleus"/>
    <property type="evidence" value="ECO:0007669"/>
    <property type="project" value="UniProtKB-SubCell"/>
</dbReference>
<dbReference type="Proteomes" id="UP000541444">
    <property type="component" value="Unassembled WGS sequence"/>
</dbReference>
<keyword evidence="3" id="KW-0238">DNA-binding</keyword>
<dbReference type="InterPro" id="IPR011598">
    <property type="entry name" value="bHLH_dom"/>
</dbReference>
<evidence type="ECO:0000256" key="6">
    <source>
        <dbReference type="SAM" id="Coils"/>
    </source>
</evidence>
<comment type="caution">
    <text evidence="8">The sequence shown here is derived from an EMBL/GenBank/DDBJ whole genome shotgun (WGS) entry which is preliminary data.</text>
</comment>
<keyword evidence="9" id="KW-1185">Reference proteome</keyword>
<dbReference type="CDD" id="cd11393">
    <property type="entry name" value="bHLH_AtbHLH_like"/>
    <property type="match status" value="1"/>
</dbReference>
<dbReference type="FunFam" id="4.10.280.10:FF:000021">
    <property type="entry name" value="Transcription factor bHLH130 family"/>
    <property type="match status" value="1"/>
</dbReference>
<comment type="subcellular location">
    <subcellularLocation>
        <location evidence="1">Nucleus</location>
    </subcellularLocation>
</comment>
<dbReference type="SMART" id="SM00353">
    <property type="entry name" value="HLH"/>
    <property type="match status" value="1"/>
</dbReference>
<evidence type="ECO:0000256" key="2">
    <source>
        <dbReference type="ARBA" id="ARBA00023015"/>
    </source>
</evidence>
<dbReference type="AlphaFoldDB" id="A0A7J7MUL8"/>
<dbReference type="GO" id="GO:0046983">
    <property type="term" value="F:protein dimerization activity"/>
    <property type="evidence" value="ECO:0007669"/>
    <property type="project" value="InterPro"/>
</dbReference>
<evidence type="ECO:0000313" key="9">
    <source>
        <dbReference type="Proteomes" id="UP000541444"/>
    </source>
</evidence>
<evidence type="ECO:0000256" key="4">
    <source>
        <dbReference type="ARBA" id="ARBA00023163"/>
    </source>
</evidence>
<dbReference type="InterPro" id="IPR036638">
    <property type="entry name" value="HLH_DNA-bd_sf"/>
</dbReference>
<protein>
    <recommendedName>
        <fullName evidence="7">BHLH domain-containing protein</fullName>
    </recommendedName>
</protein>
<dbReference type="GO" id="GO:0000981">
    <property type="term" value="F:DNA-binding transcription factor activity, RNA polymerase II-specific"/>
    <property type="evidence" value="ECO:0007669"/>
    <property type="project" value="TreeGrafter"/>
</dbReference>
<dbReference type="GO" id="GO:0000978">
    <property type="term" value="F:RNA polymerase II cis-regulatory region sequence-specific DNA binding"/>
    <property type="evidence" value="ECO:0007669"/>
    <property type="project" value="TreeGrafter"/>
</dbReference>
<keyword evidence="5" id="KW-0539">Nucleus</keyword>
<organism evidence="8 9">
    <name type="scientific">Kingdonia uniflora</name>
    <dbReference type="NCBI Taxonomy" id="39325"/>
    <lineage>
        <taxon>Eukaryota</taxon>
        <taxon>Viridiplantae</taxon>
        <taxon>Streptophyta</taxon>
        <taxon>Embryophyta</taxon>
        <taxon>Tracheophyta</taxon>
        <taxon>Spermatophyta</taxon>
        <taxon>Magnoliopsida</taxon>
        <taxon>Ranunculales</taxon>
        <taxon>Circaeasteraceae</taxon>
        <taxon>Kingdonia</taxon>
    </lineage>
</organism>
<feature type="domain" description="BHLH" evidence="7">
    <location>
        <begin position="348"/>
        <end position="398"/>
    </location>
</feature>
<evidence type="ECO:0000256" key="3">
    <source>
        <dbReference type="ARBA" id="ARBA00023125"/>
    </source>
</evidence>
<evidence type="ECO:0000259" key="7">
    <source>
        <dbReference type="PROSITE" id="PS50888"/>
    </source>
</evidence>
<evidence type="ECO:0000256" key="5">
    <source>
        <dbReference type="ARBA" id="ARBA00023242"/>
    </source>
</evidence>
<proteinExistence type="predicted"/>
<dbReference type="EMBL" id="JACGCM010001219">
    <property type="protein sequence ID" value="KAF6158619.1"/>
    <property type="molecule type" value="Genomic_DNA"/>
</dbReference>
<dbReference type="Gene3D" id="4.10.280.10">
    <property type="entry name" value="Helix-loop-helix DNA-binding domain"/>
    <property type="match status" value="1"/>
</dbReference>
<dbReference type="InterPro" id="IPR045239">
    <property type="entry name" value="bHLH95_bHLH"/>
</dbReference>
<keyword evidence="6" id="KW-0175">Coiled coil</keyword>
<dbReference type="InterPro" id="IPR045843">
    <property type="entry name" value="IND-like"/>
</dbReference>
<gene>
    <name evidence="8" type="ORF">GIB67_040133</name>
</gene>
<dbReference type="SUPFAM" id="SSF47459">
    <property type="entry name" value="HLH, helix-loop-helix DNA-binding domain"/>
    <property type="match status" value="1"/>
</dbReference>
<dbReference type="OrthoDB" id="2019494at2759"/>
<keyword evidence="4" id="KW-0804">Transcription</keyword>
<dbReference type="PANTHER" id="PTHR16223:SF125">
    <property type="entry name" value="OS08G0506700 PROTEIN"/>
    <property type="match status" value="1"/>
</dbReference>
<dbReference type="PROSITE" id="PS50888">
    <property type="entry name" value="BHLH"/>
    <property type="match status" value="1"/>
</dbReference>
<dbReference type="Pfam" id="PF00010">
    <property type="entry name" value="HLH"/>
    <property type="match status" value="1"/>
</dbReference>
<accession>A0A7J7MUL8</accession>